<feature type="compositionally biased region" description="Low complexity" evidence="3">
    <location>
        <begin position="208"/>
        <end position="251"/>
    </location>
</feature>
<feature type="compositionally biased region" description="Low complexity" evidence="3">
    <location>
        <begin position="272"/>
        <end position="282"/>
    </location>
</feature>
<dbReference type="SUPFAM" id="SSF55550">
    <property type="entry name" value="SH2 domain"/>
    <property type="match status" value="1"/>
</dbReference>
<evidence type="ECO:0000256" key="1">
    <source>
        <dbReference type="ARBA" id="ARBA00022999"/>
    </source>
</evidence>
<feature type="domain" description="SH2" evidence="4">
    <location>
        <begin position="342"/>
        <end position="418"/>
    </location>
</feature>
<dbReference type="Gene3D" id="2.30.29.30">
    <property type="entry name" value="Pleckstrin-homology domain (PH domain)/Phosphotyrosine-binding domain (PTB)"/>
    <property type="match status" value="1"/>
</dbReference>
<evidence type="ECO:0000256" key="3">
    <source>
        <dbReference type="SAM" id="MobiDB-lite"/>
    </source>
</evidence>
<gene>
    <name evidence="7" type="primary">LOC106012619</name>
</gene>
<feature type="compositionally biased region" description="Pro residues" evidence="3">
    <location>
        <begin position="292"/>
        <end position="301"/>
    </location>
</feature>
<evidence type="ECO:0000259" key="5">
    <source>
        <dbReference type="PROSITE" id="PS50003"/>
    </source>
</evidence>
<evidence type="ECO:0000256" key="2">
    <source>
        <dbReference type="PROSITE-ProRule" id="PRU00191"/>
    </source>
</evidence>
<evidence type="ECO:0000259" key="4">
    <source>
        <dbReference type="PROSITE" id="PS50001"/>
    </source>
</evidence>
<dbReference type="InterPro" id="IPR001849">
    <property type="entry name" value="PH_domain"/>
</dbReference>
<dbReference type="Gene3D" id="3.30.505.10">
    <property type="entry name" value="SH2 domain"/>
    <property type="match status" value="1"/>
</dbReference>
<dbReference type="PROSITE" id="PS50001">
    <property type="entry name" value="SH2"/>
    <property type="match status" value="1"/>
</dbReference>
<sequence length="444" mass="49216">MIRRGSLTLAADSAGHSTISAQDLLKITRGFSGFLRKKEAGHLRLSAKWPHRFMILNNDAIFLYEHESSKSPKAVTVLTEYKAVTRYSPRSKVHDWCFSIVPGNARLRPIKFACASDKDRRTWMAAVKKLLYVANRISEPAISFEERFASLAVRHGDEEYSTIDADDNEEYTLLEEPVFQEFAGVSPAEGEDDCSDSDMSDQGKGRLNRISDISTNSRNRSSDISTSSGNRISDISTSSGSGSGSFPASRSTGMWSSYGGNCDAGSAPPKPTTAATTTTSKKPFQRRQSDPVPLPQAPPLPCGRKVSASCSDYVNTRPRLRDENDYEICQDESEACLLDQCSMLGRPHSREDCLCMLREGELGTYLIRDSRNDVLKVLSLQAGDDGLKELKIFEIGGKYSLDKNNKFESLEELLKFYTMMMPVPRTNVFLKQGIHHSRGGELGD</sequence>
<feature type="compositionally biased region" description="Acidic residues" evidence="3">
    <location>
        <begin position="189"/>
        <end position="199"/>
    </location>
</feature>
<proteinExistence type="predicted"/>
<organism evidence="6 7">
    <name type="scientific">Aplysia californica</name>
    <name type="common">California sea hare</name>
    <dbReference type="NCBI Taxonomy" id="6500"/>
    <lineage>
        <taxon>Eukaryota</taxon>
        <taxon>Metazoa</taxon>
        <taxon>Spiralia</taxon>
        <taxon>Lophotrochozoa</taxon>
        <taxon>Mollusca</taxon>
        <taxon>Gastropoda</taxon>
        <taxon>Heterobranchia</taxon>
        <taxon>Euthyneura</taxon>
        <taxon>Tectipleura</taxon>
        <taxon>Aplysiida</taxon>
        <taxon>Aplysioidea</taxon>
        <taxon>Aplysiidae</taxon>
        <taxon>Aplysia</taxon>
    </lineage>
</organism>
<dbReference type="CDD" id="cd00173">
    <property type="entry name" value="SH2"/>
    <property type="match status" value="1"/>
</dbReference>
<reference evidence="7" key="1">
    <citation type="submission" date="2025-08" db="UniProtKB">
        <authorList>
            <consortium name="RefSeq"/>
        </authorList>
    </citation>
    <scope>IDENTIFICATION</scope>
</reference>
<dbReference type="PANTHER" id="PTHR15126">
    <property type="entry name" value="SH3-BINDING"/>
    <property type="match status" value="1"/>
</dbReference>
<dbReference type="InterPro" id="IPR036860">
    <property type="entry name" value="SH2_dom_sf"/>
</dbReference>
<dbReference type="SMART" id="SM00252">
    <property type="entry name" value="SH2"/>
    <property type="match status" value="1"/>
</dbReference>
<keyword evidence="1 2" id="KW-0727">SH2 domain</keyword>
<protein>
    <submittedName>
        <fullName evidence="7">Uncharacterized protein LOC106012619</fullName>
    </submittedName>
</protein>
<name>A0ABM1A632_APLCA</name>
<dbReference type="Proteomes" id="UP000694888">
    <property type="component" value="Unplaced"/>
</dbReference>
<dbReference type="InterPro" id="IPR000980">
    <property type="entry name" value="SH2"/>
</dbReference>
<dbReference type="PANTHER" id="PTHR15126:SF4">
    <property type="entry name" value="SH3 DOMAIN-BINDING PROTEIN 2"/>
    <property type="match status" value="1"/>
</dbReference>
<dbReference type="RefSeq" id="XP_012941543.1">
    <property type="nucleotide sequence ID" value="XM_013086089.1"/>
</dbReference>
<dbReference type="SMART" id="SM00233">
    <property type="entry name" value="PH"/>
    <property type="match status" value="1"/>
</dbReference>
<dbReference type="SUPFAM" id="SSF50729">
    <property type="entry name" value="PH domain-like"/>
    <property type="match status" value="1"/>
</dbReference>
<feature type="domain" description="PH" evidence="5">
    <location>
        <begin position="28"/>
        <end position="132"/>
    </location>
</feature>
<evidence type="ECO:0000313" key="6">
    <source>
        <dbReference type="Proteomes" id="UP000694888"/>
    </source>
</evidence>
<dbReference type="Pfam" id="PF00017">
    <property type="entry name" value="SH2"/>
    <property type="match status" value="1"/>
</dbReference>
<keyword evidence="6" id="KW-1185">Reference proteome</keyword>
<dbReference type="InterPro" id="IPR035848">
    <property type="entry name" value="SH3BP2"/>
</dbReference>
<feature type="region of interest" description="Disordered" evidence="3">
    <location>
        <begin position="185"/>
        <end position="307"/>
    </location>
</feature>
<dbReference type="InterPro" id="IPR011993">
    <property type="entry name" value="PH-like_dom_sf"/>
</dbReference>
<dbReference type="Pfam" id="PF00169">
    <property type="entry name" value="PH"/>
    <property type="match status" value="1"/>
</dbReference>
<dbReference type="GeneID" id="106012619"/>
<evidence type="ECO:0000313" key="7">
    <source>
        <dbReference type="RefSeq" id="XP_012941543.1"/>
    </source>
</evidence>
<dbReference type="PROSITE" id="PS50003">
    <property type="entry name" value="PH_DOMAIN"/>
    <property type="match status" value="1"/>
</dbReference>
<accession>A0ABM1A632</accession>